<organism evidence="4 5">
    <name type="scientific">Spinacia oleracea</name>
    <name type="common">Spinach</name>
    <dbReference type="NCBI Taxonomy" id="3562"/>
    <lineage>
        <taxon>Eukaryota</taxon>
        <taxon>Viridiplantae</taxon>
        <taxon>Streptophyta</taxon>
        <taxon>Embryophyta</taxon>
        <taxon>Tracheophyta</taxon>
        <taxon>Spermatophyta</taxon>
        <taxon>Magnoliopsida</taxon>
        <taxon>eudicotyledons</taxon>
        <taxon>Gunneridae</taxon>
        <taxon>Pentapetalae</taxon>
        <taxon>Caryophyllales</taxon>
        <taxon>Chenopodiaceae</taxon>
        <taxon>Chenopodioideae</taxon>
        <taxon>Anserineae</taxon>
        <taxon>Spinacia</taxon>
    </lineage>
</organism>
<dbReference type="InterPro" id="IPR025558">
    <property type="entry name" value="DUF4283"/>
</dbReference>
<feature type="domain" description="CCHC-type" evidence="3">
    <location>
        <begin position="256"/>
        <end position="271"/>
    </location>
</feature>
<dbReference type="OrthoDB" id="1427700at2759"/>
<dbReference type="RefSeq" id="XP_021848155.1">
    <property type="nucleotide sequence ID" value="XM_021992463.1"/>
</dbReference>
<accession>A0A9R0JV17</accession>
<feature type="region of interest" description="Disordered" evidence="2">
    <location>
        <begin position="1"/>
        <end position="35"/>
    </location>
</feature>
<dbReference type="PANTHER" id="PTHR31286">
    <property type="entry name" value="GLYCINE-RICH CELL WALL STRUCTURAL PROTEIN 1.8-LIKE"/>
    <property type="match status" value="1"/>
</dbReference>
<keyword evidence="1" id="KW-0862">Zinc</keyword>
<evidence type="ECO:0000313" key="4">
    <source>
        <dbReference type="Proteomes" id="UP000813463"/>
    </source>
</evidence>
<sequence>MGSSSKPPDDTIMKEINHGQTTNNKDQSSPKPSVPLNFRDAVASSSQWFMEARKIITTSLEWEEVEEKVPENSLAVAFDKITLDRLRAPWKLTLMGKCMGIQVKANYLEARVRAMWRIKGSLEVIDIGKQVYLFKFTQNDDYERALFGGPWFIMDHYLMISTWKPNFRPSVNEFDFMSVWVRIEELPVEYCDKYALYEIAKVIGKPIRVDYATDKVSRARYARVCVEIDLRKPIITKVWVGGFWQPVVYENITSLCFKCGKIGHVLEKCDQNDGVELDNTQQITEPNKHGQVEAHMEVDLKNQHNNMDIREPKTQELDLYGPWTLVQNKRSPKPNFGKQRQINTRINEYKKNSASKVATPTSLNGVYLKTPRDKKTNQLEGEVNEPVLVAPDHTLLEISVAPVLIQEEDANTVHLANSFNHLANTNDSPSAFPTPPLPFNSMVNQVNKFSFFVNQSTFSLF</sequence>
<feature type="compositionally biased region" description="Basic and acidic residues" evidence="2">
    <location>
        <begin position="7"/>
        <end position="17"/>
    </location>
</feature>
<evidence type="ECO:0000313" key="5">
    <source>
        <dbReference type="RefSeq" id="XP_021848155.1"/>
    </source>
</evidence>
<dbReference type="Proteomes" id="UP000813463">
    <property type="component" value="Chromosome 4"/>
</dbReference>
<dbReference type="GeneID" id="110787818"/>
<name>A0A9R0JV17_SPIOL</name>
<dbReference type="PROSITE" id="PS50158">
    <property type="entry name" value="ZF_CCHC"/>
    <property type="match status" value="1"/>
</dbReference>
<dbReference type="Pfam" id="PF14111">
    <property type="entry name" value="DUF4283"/>
    <property type="match status" value="1"/>
</dbReference>
<evidence type="ECO:0000259" key="3">
    <source>
        <dbReference type="PROSITE" id="PS50158"/>
    </source>
</evidence>
<keyword evidence="1" id="KW-0863">Zinc-finger</keyword>
<dbReference type="InterPro" id="IPR040256">
    <property type="entry name" value="At4g02000-like"/>
</dbReference>
<evidence type="ECO:0000256" key="2">
    <source>
        <dbReference type="SAM" id="MobiDB-lite"/>
    </source>
</evidence>
<protein>
    <recommendedName>
        <fullName evidence="3">CCHC-type domain-containing protein</fullName>
    </recommendedName>
</protein>
<dbReference type="PANTHER" id="PTHR31286:SF99">
    <property type="entry name" value="DUF4283 DOMAIN-CONTAINING PROTEIN"/>
    <property type="match status" value="1"/>
</dbReference>
<reference evidence="5" key="2">
    <citation type="submission" date="2025-08" db="UniProtKB">
        <authorList>
            <consortium name="RefSeq"/>
        </authorList>
    </citation>
    <scope>IDENTIFICATION</scope>
    <source>
        <tissue evidence="5">Leaf</tissue>
    </source>
</reference>
<dbReference type="InterPro" id="IPR001878">
    <property type="entry name" value="Znf_CCHC"/>
</dbReference>
<gene>
    <name evidence="5" type="primary">LOC110787818</name>
</gene>
<evidence type="ECO:0000256" key="1">
    <source>
        <dbReference type="PROSITE-ProRule" id="PRU00047"/>
    </source>
</evidence>
<feature type="compositionally biased region" description="Polar residues" evidence="2">
    <location>
        <begin position="18"/>
        <end position="31"/>
    </location>
</feature>
<dbReference type="KEGG" id="soe:110787818"/>
<dbReference type="GO" id="GO:0003676">
    <property type="term" value="F:nucleic acid binding"/>
    <property type="evidence" value="ECO:0007669"/>
    <property type="project" value="InterPro"/>
</dbReference>
<keyword evidence="1" id="KW-0479">Metal-binding</keyword>
<reference evidence="4" key="1">
    <citation type="journal article" date="2021" name="Nat. Commun.">
        <title>Genomic analyses provide insights into spinach domestication and the genetic basis of agronomic traits.</title>
        <authorList>
            <person name="Cai X."/>
            <person name="Sun X."/>
            <person name="Xu C."/>
            <person name="Sun H."/>
            <person name="Wang X."/>
            <person name="Ge C."/>
            <person name="Zhang Z."/>
            <person name="Wang Q."/>
            <person name="Fei Z."/>
            <person name="Jiao C."/>
            <person name="Wang Q."/>
        </authorList>
    </citation>
    <scope>NUCLEOTIDE SEQUENCE [LARGE SCALE GENOMIC DNA]</scope>
    <source>
        <strain evidence="4">cv. Varoflay</strain>
    </source>
</reference>
<dbReference type="GO" id="GO:0008270">
    <property type="term" value="F:zinc ion binding"/>
    <property type="evidence" value="ECO:0007669"/>
    <property type="project" value="UniProtKB-KW"/>
</dbReference>
<proteinExistence type="predicted"/>
<keyword evidence="4" id="KW-1185">Reference proteome</keyword>
<dbReference type="AlphaFoldDB" id="A0A9R0JV17"/>